<evidence type="ECO:0000313" key="2">
    <source>
        <dbReference type="EMBL" id="APD91961.1"/>
    </source>
</evidence>
<reference evidence="2 3" key="1">
    <citation type="submission" date="2016-11" db="EMBL/GenBank/DDBJ databases">
        <title>Networking in microbes: conjugative elements and plasmids in the genus Alteromonas.</title>
        <authorList>
            <person name="Lopez-Perez M."/>
            <person name="Ramon-Marco N."/>
            <person name="Rodriguez-Valera F."/>
        </authorList>
    </citation>
    <scope>NUCLEOTIDE SEQUENCE [LARGE SCALE GENOMIC DNA]</scope>
    <source>
        <strain evidence="2 3">CP48</strain>
        <plasmid evidence="3">pamcp48-600</plasmid>
    </source>
</reference>
<accession>A0AAC9JGA9</accession>
<keyword evidence="2" id="KW-0614">Plasmid</keyword>
<name>A0AAC9JGA9_9ALTE</name>
<gene>
    <name evidence="2" type="ORF">BM524_18750</name>
</gene>
<organism evidence="2 3">
    <name type="scientific">Alteromonas mediterranea</name>
    <dbReference type="NCBI Taxonomy" id="314275"/>
    <lineage>
        <taxon>Bacteria</taxon>
        <taxon>Pseudomonadati</taxon>
        <taxon>Pseudomonadota</taxon>
        <taxon>Gammaproteobacteria</taxon>
        <taxon>Alteromonadales</taxon>
        <taxon>Alteromonadaceae</taxon>
        <taxon>Alteromonas/Salinimonas group</taxon>
        <taxon>Alteromonas</taxon>
    </lineage>
</organism>
<feature type="domain" description="RES" evidence="1">
    <location>
        <begin position="80"/>
        <end position="204"/>
    </location>
</feature>
<dbReference type="RefSeq" id="WP_071960571.1">
    <property type="nucleotide sequence ID" value="NZ_CP018025.1"/>
</dbReference>
<geneLocation type="plasmid" evidence="3">
    <name>pamcp48-600</name>
</geneLocation>
<dbReference type="Proteomes" id="UP000182101">
    <property type="component" value="Plasmid pAMCP48-600"/>
</dbReference>
<dbReference type="AlphaFoldDB" id="A0AAC9JGA9"/>
<evidence type="ECO:0000313" key="3">
    <source>
        <dbReference type="Proteomes" id="UP000182101"/>
    </source>
</evidence>
<dbReference type="Pfam" id="PF08808">
    <property type="entry name" value="RES"/>
    <property type="match status" value="1"/>
</dbReference>
<dbReference type="InterPro" id="IPR014914">
    <property type="entry name" value="RES_dom"/>
</dbReference>
<dbReference type="SMART" id="SM00953">
    <property type="entry name" value="RES"/>
    <property type="match status" value="1"/>
</dbReference>
<protein>
    <recommendedName>
        <fullName evidence="1">RES domain-containing protein</fullName>
    </recommendedName>
</protein>
<sequence length="226" mass="25525">MVAELPNVELDNQSSFRLVNSKFPTITLFDDVIDAEDFDTAYALQALTNPRILNQLGDLNLLPKEEIPFGINGVNYATAPFTHVNKDGSRFSDGSFGMLYLADTVETAIAETRYHQEKYFRNIKDLNYDTVDMRCLSVKFSACLCDASGVEEYHHPDDYSAARLLGASVMKRNYPGVQYSSVRNEGATCWGLMSPRYVSSAVQTQHFEFMFDGERITKVRELRIPS</sequence>
<evidence type="ECO:0000259" key="1">
    <source>
        <dbReference type="SMART" id="SM00953"/>
    </source>
</evidence>
<proteinExistence type="predicted"/>
<dbReference type="EMBL" id="CP018025">
    <property type="protein sequence ID" value="APD91961.1"/>
    <property type="molecule type" value="Genomic_DNA"/>
</dbReference>